<dbReference type="Gene3D" id="3.10.450.50">
    <property type="match status" value="1"/>
</dbReference>
<dbReference type="OrthoDB" id="1115105at2"/>
<sequence length="153" mass="17695">MQNNAPQDSSTPSPLWLDNFVKVYQTLSTDNLDLLSTIYHGDVVFIDPIHQLKGFNNLFEYFKNLYENLTTCDFVINNVITDKDQAAIYWTMSYQHPKLNKGKLITVIGHSHIKGYEDKIIYHRDYLDLGAMLYEQLPVLGKLIKLIKQKAAK</sequence>
<accession>A0A5C6QMV2</accession>
<dbReference type="Proteomes" id="UP000321917">
    <property type="component" value="Unassembled WGS sequence"/>
</dbReference>
<dbReference type="EMBL" id="VOLR01000009">
    <property type="protein sequence ID" value="TWX60283.1"/>
    <property type="molecule type" value="Genomic_DNA"/>
</dbReference>
<name>A0A5C6QMV2_9GAMM</name>
<evidence type="ECO:0000259" key="1">
    <source>
        <dbReference type="Pfam" id="PF12680"/>
    </source>
</evidence>
<dbReference type="AlphaFoldDB" id="A0A5C6QMV2"/>
<gene>
    <name evidence="2" type="ORF">ESZ26_07865</name>
    <name evidence="3" type="ORF">ESZ27_04555</name>
</gene>
<dbReference type="SUPFAM" id="SSF54427">
    <property type="entry name" value="NTF2-like"/>
    <property type="match status" value="1"/>
</dbReference>
<proteinExistence type="predicted"/>
<dbReference type="Proteomes" id="UP000321525">
    <property type="component" value="Unassembled WGS sequence"/>
</dbReference>
<dbReference type="InterPro" id="IPR037401">
    <property type="entry name" value="SnoaL-like"/>
</dbReference>
<dbReference type="Pfam" id="PF12680">
    <property type="entry name" value="SnoaL_2"/>
    <property type="match status" value="1"/>
</dbReference>
<dbReference type="EMBL" id="VOLQ01000006">
    <property type="protein sequence ID" value="TWX70038.1"/>
    <property type="molecule type" value="Genomic_DNA"/>
</dbReference>
<evidence type="ECO:0000313" key="4">
    <source>
        <dbReference type="Proteomes" id="UP000321525"/>
    </source>
</evidence>
<keyword evidence="4" id="KW-1185">Reference proteome</keyword>
<reference evidence="3 5" key="1">
    <citation type="submission" date="2019-07" db="EMBL/GenBank/DDBJ databases">
        <title>Genomes of sea-ice associated Colwellia species.</title>
        <authorList>
            <person name="Bowman J.P."/>
        </authorList>
    </citation>
    <scope>NUCLEOTIDE SEQUENCE [LARGE SCALE GENOMIC DNA]</scope>
    <source>
        <strain evidence="2 4">ACAM 607</strain>
        <strain evidence="3 5">IC036</strain>
    </source>
</reference>
<feature type="domain" description="SnoaL-like" evidence="1">
    <location>
        <begin position="22"/>
        <end position="121"/>
    </location>
</feature>
<evidence type="ECO:0000313" key="2">
    <source>
        <dbReference type="EMBL" id="TWX60283.1"/>
    </source>
</evidence>
<evidence type="ECO:0000313" key="3">
    <source>
        <dbReference type="EMBL" id="TWX70038.1"/>
    </source>
</evidence>
<protein>
    <submittedName>
        <fullName evidence="3">Nuclear transport factor 2 family protein</fullName>
    </submittedName>
</protein>
<dbReference type="RefSeq" id="WP_146799200.1">
    <property type="nucleotide sequence ID" value="NZ_VOLP01000010.1"/>
</dbReference>
<evidence type="ECO:0000313" key="5">
    <source>
        <dbReference type="Proteomes" id="UP000321917"/>
    </source>
</evidence>
<comment type="caution">
    <text evidence="3">The sequence shown here is derived from an EMBL/GenBank/DDBJ whole genome shotgun (WGS) entry which is preliminary data.</text>
</comment>
<organism evidence="3 5">
    <name type="scientific">Colwellia hornerae</name>
    <dbReference type="NCBI Taxonomy" id="89402"/>
    <lineage>
        <taxon>Bacteria</taxon>
        <taxon>Pseudomonadati</taxon>
        <taxon>Pseudomonadota</taxon>
        <taxon>Gammaproteobacteria</taxon>
        <taxon>Alteromonadales</taxon>
        <taxon>Colwelliaceae</taxon>
        <taxon>Colwellia</taxon>
    </lineage>
</organism>
<dbReference type="InterPro" id="IPR032710">
    <property type="entry name" value="NTF2-like_dom_sf"/>
</dbReference>